<comment type="caution">
    <text evidence="3">The sequence shown here is derived from an EMBL/GenBank/DDBJ whole genome shotgun (WGS) entry which is preliminary data.</text>
</comment>
<evidence type="ECO:0000256" key="2">
    <source>
        <dbReference type="SAM" id="MobiDB-lite"/>
    </source>
</evidence>
<keyword evidence="4" id="KW-1185">Reference proteome</keyword>
<feature type="compositionally biased region" description="Polar residues" evidence="2">
    <location>
        <begin position="56"/>
        <end position="67"/>
    </location>
</feature>
<dbReference type="AlphaFoldDB" id="A0A8J2S374"/>
<sequence length="214" mass="24211">MARDHSPSPACSPVTALTPQTSLESVSSSSCNVGNSQTVKSPWSRLRQRVHEVTGRSRTGNTKNQSSKFGSLLKLANEERRFIHQGRRSNSQIRLNPIDDGVTALWHIIHLLEERVEVLENTLEVSREHISKNEEKCDNLQKQVEKILEKKLVKLPLDADTLPDRVKDKMSLCFEQIRNQEYRLNHVEAATLDRTSVVASRNRRKCAGCGKGTF</sequence>
<feature type="coiled-coil region" evidence="1">
    <location>
        <begin position="109"/>
        <end position="150"/>
    </location>
</feature>
<accession>A0A8J2S374</accession>
<gene>
    <name evidence="3" type="ORF">DGAL_LOCUS11962</name>
</gene>
<name>A0A8J2S374_9CRUS</name>
<protein>
    <submittedName>
        <fullName evidence="3">Uncharacterized protein</fullName>
    </submittedName>
</protein>
<reference evidence="3" key="1">
    <citation type="submission" date="2021-11" db="EMBL/GenBank/DDBJ databases">
        <authorList>
            <person name="Schell T."/>
        </authorList>
    </citation>
    <scope>NUCLEOTIDE SEQUENCE</scope>
    <source>
        <strain evidence="3">M5</strain>
    </source>
</reference>
<evidence type="ECO:0000313" key="3">
    <source>
        <dbReference type="EMBL" id="CAH0108566.1"/>
    </source>
</evidence>
<evidence type="ECO:0000256" key="1">
    <source>
        <dbReference type="SAM" id="Coils"/>
    </source>
</evidence>
<proteinExistence type="predicted"/>
<feature type="compositionally biased region" description="Low complexity" evidence="2">
    <location>
        <begin position="22"/>
        <end position="36"/>
    </location>
</feature>
<keyword evidence="1" id="KW-0175">Coiled coil</keyword>
<dbReference type="EMBL" id="CAKKLH010000285">
    <property type="protein sequence ID" value="CAH0108566.1"/>
    <property type="molecule type" value="Genomic_DNA"/>
</dbReference>
<organism evidence="3 4">
    <name type="scientific">Daphnia galeata</name>
    <dbReference type="NCBI Taxonomy" id="27404"/>
    <lineage>
        <taxon>Eukaryota</taxon>
        <taxon>Metazoa</taxon>
        <taxon>Ecdysozoa</taxon>
        <taxon>Arthropoda</taxon>
        <taxon>Crustacea</taxon>
        <taxon>Branchiopoda</taxon>
        <taxon>Diplostraca</taxon>
        <taxon>Cladocera</taxon>
        <taxon>Anomopoda</taxon>
        <taxon>Daphniidae</taxon>
        <taxon>Daphnia</taxon>
    </lineage>
</organism>
<dbReference type="Proteomes" id="UP000789390">
    <property type="component" value="Unassembled WGS sequence"/>
</dbReference>
<dbReference type="OrthoDB" id="6357054at2759"/>
<evidence type="ECO:0000313" key="4">
    <source>
        <dbReference type="Proteomes" id="UP000789390"/>
    </source>
</evidence>
<feature type="region of interest" description="Disordered" evidence="2">
    <location>
        <begin position="22"/>
        <end position="67"/>
    </location>
</feature>